<gene>
    <name evidence="6" type="primary">msrB</name>
    <name evidence="6" type="ORF">GWC95_18130</name>
</gene>
<keyword evidence="7" id="KW-1185">Reference proteome</keyword>
<evidence type="ECO:0000256" key="2">
    <source>
        <dbReference type="ARBA" id="ARBA00023002"/>
    </source>
</evidence>
<reference evidence="6 7" key="1">
    <citation type="submission" date="2020-01" db="EMBL/GenBank/DDBJ databases">
        <title>Genome analysis.</title>
        <authorList>
            <person name="Wu S."/>
            <person name="Wang G."/>
        </authorList>
    </citation>
    <scope>NUCLEOTIDE SEQUENCE [LARGE SCALE GENOMIC DNA]</scope>
    <source>
        <strain evidence="6 7">SYL130</strain>
    </source>
</reference>
<evidence type="ECO:0000256" key="4">
    <source>
        <dbReference type="SAM" id="SignalP"/>
    </source>
</evidence>
<keyword evidence="4" id="KW-0732">Signal</keyword>
<dbReference type="EC" id="1.8.4.12" evidence="1"/>
<dbReference type="PROSITE" id="PS51790">
    <property type="entry name" value="MSRB"/>
    <property type="match status" value="1"/>
</dbReference>
<dbReference type="InterPro" id="IPR002579">
    <property type="entry name" value="Met_Sox_Rdtase_MsrB_dom"/>
</dbReference>
<organism evidence="6 7">
    <name type="scientific">Sediminibacterium roseum</name>
    <dbReference type="NCBI Taxonomy" id="1978412"/>
    <lineage>
        <taxon>Bacteria</taxon>
        <taxon>Pseudomonadati</taxon>
        <taxon>Bacteroidota</taxon>
        <taxon>Chitinophagia</taxon>
        <taxon>Chitinophagales</taxon>
        <taxon>Chitinophagaceae</taxon>
        <taxon>Sediminibacterium</taxon>
    </lineage>
</organism>
<dbReference type="Proteomes" id="UP000753802">
    <property type="component" value="Unassembled WGS sequence"/>
</dbReference>
<dbReference type="Gene3D" id="2.170.150.20">
    <property type="entry name" value="Peptide methionine sulfoxide reductase"/>
    <property type="match status" value="1"/>
</dbReference>
<dbReference type="SUPFAM" id="SSF51316">
    <property type="entry name" value="Mss4-like"/>
    <property type="match status" value="1"/>
</dbReference>
<dbReference type="NCBIfam" id="TIGR00357">
    <property type="entry name" value="peptide-methionine (R)-S-oxide reductase MsrB"/>
    <property type="match status" value="1"/>
</dbReference>
<evidence type="ECO:0000313" key="7">
    <source>
        <dbReference type="Proteomes" id="UP000753802"/>
    </source>
</evidence>
<dbReference type="InterPro" id="IPR028427">
    <property type="entry name" value="Met_Sox_Rdtase_MsrB"/>
</dbReference>
<name>A0ABX0A349_9BACT</name>
<feature type="signal peptide" evidence="4">
    <location>
        <begin position="1"/>
        <end position="25"/>
    </location>
</feature>
<accession>A0ABX0A349</accession>
<protein>
    <recommendedName>
        <fullName evidence="1">peptide-methionine (R)-S-oxide reductase</fullName>
        <ecNumber evidence="1">1.8.4.12</ecNumber>
    </recommendedName>
</protein>
<sequence>MRYSKSLFAFLFAVVFLLAAGSGRAQSKSTKYPDPPTATEKTVWPMRLTDAEWKARLTPEQFYVLREEGTERAGSGKYDHFYEKGTYYSAASLQPVFSSTAKFNSGTGWPSFYAPISPDAVRLIKDDSYGMVRWAVVDSKSGSHLGHVFDDGPAPTGKRYCMNSAALIFVPEGGKPPVSSKN</sequence>
<feature type="domain" description="MsrB" evidence="5">
    <location>
        <begin position="50"/>
        <end position="172"/>
    </location>
</feature>
<dbReference type="GO" id="GO:0033743">
    <property type="term" value="F:peptide-methionine (R)-S-oxide reductase activity"/>
    <property type="evidence" value="ECO:0007669"/>
    <property type="project" value="UniProtKB-EC"/>
</dbReference>
<evidence type="ECO:0000259" key="5">
    <source>
        <dbReference type="PROSITE" id="PS51790"/>
    </source>
</evidence>
<dbReference type="PANTHER" id="PTHR10173">
    <property type="entry name" value="METHIONINE SULFOXIDE REDUCTASE"/>
    <property type="match status" value="1"/>
</dbReference>
<dbReference type="Pfam" id="PF01641">
    <property type="entry name" value="SelR"/>
    <property type="match status" value="1"/>
</dbReference>
<keyword evidence="2 6" id="KW-0560">Oxidoreductase</keyword>
<feature type="chain" id="PRO_5047110969" description="peptide-methionine (R)-S-oxide reductase" evidence="4">
    <location>
        <begin position="26"/>
        <end position="182"/>
    </location>
</feature>
<comment type="caution">
    <text evidence="6">The sequence shown here is derived from an EMBL/GenBank/DDBJ whole genome shotgun (WGS) entry which is preliminary data.</text>
</comment>
<evidence type="ECO:0000256" key="1">
    <source>
        <dbReference type="ARBA" id="ARBA00012499"/>
    </source>
</evidence>
<dbReference type="InterPro" id="IPR011057">
    <property type="entry name" value="Mss4-like_sf"/>
</dbReference>
<comment type="catalytic activity">
    <reaction evidence="3">
        <text>L-methionyl-[protein] + [thioredoxin]-disulfide + H2O = L-methionyl-(R)-S-oxide-[protein] + [thioredoxin]-dithiol</text>
        <dbReference type="Rhea" id="RHEA:24164"/>
        <dbReference type="Rhea" id="RHEA-COMP:10698"/>
        <dbReference type="Rhea" id="RHEA-COMP:10700"/>
        <dbReference type="Rhea" id="RHEA-COMP:12313"/>
        <dbReference type="Rhea" id="RHEA-COMP:12314"/>
        <dbReference type="ChEBI" id="CHEBI:15377"/>
        <dbReference type="ChEBI" id="CHEBI:16044"/>
        <dbReference type="ChEBI" id="CHEBI:29950"/>
        <dbReference type="ChEBI" id="CHEBI:45764"/>
        <dbReference type="ChEBI" id="CHEBI:50058"/>
        <dbReference type="EC" id="1.8.4.12"/>
    </reaction>
</comment>
<evidence type="ECO:0000313" key="6">
    <source>
        <dbReference type="EMBL" id="NCI51848.1"/>
    </source>
</evidence>
<dbReference type="EMBL" id="JAACJS010000015">
    <property type="protein sequence ID" value="NCI51848.1"/>
    <property type="molecule type" value="Genomic_DNA"/>
</dbReference>
<evidence type="ECO:0000256" key="3">
    <source>
        <dbReference type="ARBA" id="ARBA00048488"/>
    </source>
</evidence>
<proteinExistence type="predicted"/>
<dbReference type="PANTHER" id="PTHR10173:SF52">
    <property type="entry name" value="METHIONINE-R-SULFOXIDE REDUCTASE B1"/>
    <property type="match status" value="1"/>
</dbReference>